<accession>A0ABS3LNM4</accession>
<protein>
    <submittedName>
        <fullName evidence="4">NAD-dependent succinate-semialdehyde dehydrogenase</fullName>
    </submittedName>
</protein>
<dbReference type="InterPro" id="IPR016160">
    <property type="entry name" value="Ald_DH_CS_CYS"/>
</dbReference>
<dbReference type="InterPro" id="IPR050740">
    <property type="entry name" value="Aldehyde_DH_Superfamily"/>
</dbReference>
<feature type="domain" description="Aldehyde dehydrogenase" evidence="3">
    <location>
        <begin position="16"/>
        <end position="475"/>
    </location>
</feature>
<evidence type="ECO:0000256" key="1">
    <source>
        <dbReference type="ARBA" id="ARBA00009986"/>
    </source>
</evidence>
<organism evidence="4 5">
    <name type="scientific">Acetobacter suratthaniensis</name>
    <dbReference type="NCBI Taxonomy" id="1502841"/>
    <lineage>
        <taxon>Bacteria</taxon>
        <taxon>Pseudomonadati</taxon>
        <taxon>Pseudomonadota</taxon>
        <taxon>Alphaproteobacteria</taxon>
        <taxon>Acetobacterales</taxon>
        <taxon>Acetobacteraceae</taxon>
        <taxon>Acetobacter</taxon>
    </lineage>
</organism>
<proteinExistence type="inferred from homology"/>
<dbReference type="RefSeq" id="WP_207854841.1">
    <property type="nucleotide sequence ID" value="NZ_JAFVMG010000012.1"/>
</dbReference>
<dbReference type="Pfam" id="PF00171">
    <property type="entry name" value="Aldedh"/>
    <property type="match status" value="1"/>
</dbReference>
<dbReference type="PANTHER" id="PTHR43353">
    <property type="entry name" value="SUCCINATE-SEMIALDEHYDE DEHYDROGENASE, MITOCHONDRIAL"/>
    <property type="match status" value="1"/>
</dbReference>
<dbReference type="InterPro" id="IPR016162">
    <property type="entry name" value="Ald_DH_N"/>
</dbReference>
<dbReference type="CDD" id="cd07103">
    <property type="entry name" value="ALDH_F5_SSADH_GabD"/>
    <property type="match status" value="1"/>
</dbReference>
<reference evidence="4 5" key="1">
    <citation type="submission" date="2021-03" db="EMBL/GenBank/DDBJ databases">
        <title>The complete genome sequence of Acetobacter suratthaniensis TBRC 1719.</title>
        <authorList>
            <person name="Charoenyingcharoen P."/>
            <person name="Yukphan P."/>
        </authorList>
    </citation>
    <scope>NUCLEOTIDE SEQUENCE [LARGE SCALE GENOMIC DNA]</scope>
    <source>
        <strain evidence="4 5">TBRC 1719</strain>
    </source>
</reference>
<keyword evidence="5" id="KW-1185">Reference proteome</keyword>
<dbReference type="PANTHER" id="PTHR43353:SF5">
    <property type="entry name" value="SUCCINATE-SEMIALDEHYDE DEHYDROGENASE, MITOCHONDRIAL"/>
    <property type="match status" value="1"/>
</dbReference>
<name>A0ABS3LNM4_9PROT</name>
<dbReference type="Gene3D" id="3.40.309.10">
    <property type="entry name" value="Aldehyde Dehydrogenase, Chain A, domain 2"/>
    <property type="match status" value="1"/>
</dbReference>
<evidence type="ECO:0000313" key="5">
    <source>
        <dbReference type="Proteomes" id="UP000664399"/>
    </source>
</evidence>
<evidence type="ECO:0000259" key="3">
    <source>
        <dbReference type="Pfam" id="PF00171"/>
    </source>
</evidence>
<keyword evidence="2" id="KW-0560">Oxidoreductase</keyword>
<evidence type="ECO:0000256" key="2">
    <source>
        <dbReference type="ARBA" id="ARBA00023002"/>
    </source>
</evidence>
<gene>
    <name evidence="4" type="ORF">J2D75_10835</name>
</gene>
<dbReference type="InterPro" id="IPR015590">
    <property type="entry name" value="Aldehyde_DH_dom"/>
</dbReference>
<comment type="similarity">
    <text evidence="1">Belongs to the aldehyde dehydrogenase family.</text>
</comment>
<dbReference type="Gene3D" id="3.40.605.10">
    <property type="entry name" value="Aldehyde Dehydrogenase, Chain A, domain 1"/>
    <property type="match status" value="1"/>
</dbReference>
<dbReference type="InterPro" id="IPR016161">
    <property type="entry name" value="Ald_DH/histidinol_DH"/>
</dbReference>
<dbReference type="SUPFAM" id="SSF53720">
    <property type="entry name" value="ALDH-like"/>
    <property type="match status" value="1"/>
</dbReference>
<comment type="caution">
    <text evidence="4">The sequence shown here is derived from an EMBL/GenBank/DDBJ whole genome shotgun (WGS) entry which is preliminary data.</text>
</comment>
<dbReference type="Proteomes" id="UP000664399">
    <property type="component" value="Unassembled WGS sequence"/>
</dbReference>
<dbReference type="InterPro" id="IPR016163">
    <property type="entry name" value="Ald_DH_C"/>
</dbReference>
<sequence length="484" mass="51791">MAETLVNTQLLIGGQWRDATGGRTIAVLNPATTEVIGHVAHADKSDLEQAALGAAAGFEAWRSMSAWERFGIMRKAAGLLRERAQDIGRIMTREQGKPLAQAVIEIMVAADVIEYFGEEGRRLNDELVPARVPNVEQRVLRRPVGVVAAFTPWNFPINQIARKLGAALGAGCAVIVKAPEDTPASPAELIRCFCDAGIPAGAVSLVYGDPAEISEYLIAHPVVRKISFTGSTPVGKHLASLAGAQMKPVTMELGGHGPVIICPDADLDLAAERLAGAKFRNAGQVCIAPTRFLLHRDIAPAFLEKFKAQVSALKIGSGLQEGVTMGPLVSERRVKALTELVEDARQKGAELWQPDTPLPNTGFFFPPTLVCKPTLAMRLMNEEPFGPIVIVDEYTELADAVREANRLPYGLAAYVYTRNERTERLLGEALEAGMVAVNHHGIGAPETPFGGVKDSGYGTEGGPDALKAHTIIKLVSSQHVAPAF</sequence>
<dbReference type="PROSITE" id="PS00070">
    <property type="entry name" value="ALDEHYDE_DEHYDR_CYS"/>
    <property type="match status" value="1"/>
</dbReference>
<dbReference type="EMBL" id="JAFVMG010000012">
    <property type="protein sequence ID" value="MBO1328964.1"/>
    <property type="molecule type" value="Genomic_DNA"/>
</dbReference>
<evidence type="ECO:0000313" key="4">
    <source>
        <dbReference type="EMBL" id="MBO1328964.1"/>
    </source>
</evidence>